<dbReference type="AlphaFoldDB" id="A0A8J4UZ71"/>
<gene>
    <name evidence="5" type="ORF">CYY_004519</name>
</gene>
<dbReference type="InterPro" id="IPR004947">
    <property type="entry name" value="DNase_II"/>
</dbReference>
<comment type="caution">
    <text evidence="5">The sequence shown here is derived from an EMBL/GenBank/DDBJ whole genome shotgun (WGS) entry which is preliminary data.</text>
</comment>
<evidence type="ECO:0000313" key="5">
    <source>
        <dbReference type="EMBL" id="KAF2074175.1"/>
    </source>
</evidence>
<keyword evidence="2" id="KW-0378">Hydrolase</keyword>
<feature type="signal peptide" evidence="4">
    <location>
        <begin position="1"/>
        <end position="21"/>
    </location>
</feature>
<name>A0A8J4UZ71_9MYCE</name>
<feature type="compositionally biased region" description="Low complexity" evidence="3">
    <location>
        <begin position="526"/>
        <end position="550"/>
    </location>
</feature>
<feature type="compositionally biased region" description="Basic and acidic residues" evidence="3">
    <location>
        <begin position="840"/>
        <end position="855"/>
    </location>
</feature>
<evidence type="ECO:0000256" key="3">
    <source>
        <dbReference type="SAM" id="MobiDB-lite"/>
    </source>
</evidence>
<evidence type="ECO:0000256" key="1">
    <source>
        <dbReference type="ARBA" id="ARBA00007527"/>
    </source>
</evidence>
<sequence>MNRCITIYLIVICIFISVCWADDYTFNNYCQVPITTEKGLLWKKVKWWMVLKEAGPISNEINYALFYNDGESETVIETSKSNHHGVGFKKFIEKVNHEDCKTPDANNNQFFQTWYHDGSHIQEKKDNFEKPTFSQGFSRAHAKYLISHDKKFHGFIMDHSLPIPHDDGVFGTSTSTNPSQHAFCFNFEESDYDKIVKLFQVSMPMIVKTNGDKVCTKHSSPLWFNYNPKKQIFPQNKHLIYKFTRDCKIAMEKRALVETENDDEPIRKHFLDVMQSDYPDKCYKTLTFSNDIKAYGFAPRSQSEPHNCFNSAKSIFPFSETTPNGKAGQGAEYYYSWKEKFFNEICTENEKQNHYNNNEKDTHLCSPVEFGIDSWLAVSQLEKKIFLVSTQNQNHKLPSLIKTSDKMEWGVVDINSFFDTTSRHEKVGVEYADRNQQSNEEATRVCIGDSNRVQGQLHHLGNIFCLDDKNLANALRKMIYTEKKKVTKRFNTINLYSTNTNFKFLDSDFTRMEQKTNSDPSVIEPISGSIPPATGSGASSSGTKKSSSSSDSRYPSFFYPNAQVNPKKVSSLADKDQFPTCGLYKLNPTEVKDYLKKSSKGSKMTRTDYCKPLFKTHVNEERQAVTINEIYSELKGLKENDEDPSIWEEDVYTPASMEQKWEWIDQLYRAFRTRVFNKSNNSQRLQSYDGKRFYHYYIVNLVNFYHSFINLKTLERFKEEVGRKEVKSYPFNSFRTYIQCWAETNYNDGFKNLHPFKMSEVEDVFLERIEKVMMNPIPNYYTETCFQTPMIDLTFGMETDTTIKMVTENCNAKPPQCSEKQINSKKRGRTNSMQEDEQNFEPHYKKPKLDSKTSEVHPPATTSQAHPSAKKPEHLDPSEPSVSDETTKCKEYDPSTSSSAPSSSSAP</sequence>
<keyword evidence="4" id="KW-0732">Signal</keyword>
<feature type="region of interest" description="Disordered" evidence="3">
    <location>
        <begin position="515"/>
        <end position="552"/>
    </location>
</feature>
<feature type="region of interest" description="Disordered" evidence="3">
    <location>
        <begin position="811"/>
        <end position="907"/>
    </location>
</feature>
<dbReference type="Pfam" id="PF03265">
    <property type="entry name" value="DNase_II"/>
    <property type="match status" value="2"/>
</dbReference>
<dbReference type="PANTHER" id="PTHR10858">
    <property type="entry name" value="DEOXYRIBONUCLEASE II"/>
    <property type="match status" value="1"/>
</dbReference>
<comment type="similarity">
    <text evidence="1">Belongs to the DNase II family.</text>
</comment>
<protein>
    <submittedName>
        <fullName evidence="5">Uncharacterized protein</fullName>
    </submittedName>
</protein>
<reference evidence="5" key="1">
    <citation type="submission" date="2020-01" db="EMBL/GenBank/DDBJ databases">
        <title>Development of genomics and gene disruption for Polysphondylium violaceum indicates a role for the polyketide synthase stlB in stalk morphogenesis.</title>
        <authorList>
            <person name="Narita B."/>
            <person name="Kawabe Y."/>
            <person name="Kin K."/>
            <person name="Saito T."/>
            <person name="Gibbs R."/>
            <person name="Kuspa A."/>
            <person name="Muzny D."/>
            <person name="Queller D."/>
            <person name="Richards S."/>
            <person name="Strassman J."/>
            <person name="Sucgang R."/>
            <person name="Worley K."/>
            <person name="Schaap P."/>
        </authorList>
    </citation>
    <scope>NUCLEOTIDE SEQUENCE</scope>
    <source>
        <strain evidence="5">QSvi11</strain>
    </source>
</reference>
<dbReference type="PANTHER" id="PTHR10858:SF23">
    <property type="entry name" value="DEOXYRIBONUCLEASE II"/>
    <property type="match status" value="1"/>
</dbReference>
<accession>A0A8J4UZ71</accession>
<dbReference type="Proteomes" id="UP000695562">
    <property type="component" value="Unassembled WGS sequence"/>
</dbReference>
<dbReference type="OrthoDB" id="24386at2759"/>
<keyword evidence="6" id="KW-1185">Reference proteome</keyword>
<feature type="compositionally biased region" description="Low complexity" evidence="3">
    <location>
        <begin position="894"/>
        <end position="907"/>
    </location>
</feature>
<dbReference type="EMBL" id="AJWJ01000161">
    <property type="protein sequence ID" value="KAF2074175.1"/>
    <property type="molecule type" value="Genomic_DNA"/>
</dbReference>
<dbReference type="GO" id="GO:0004531">
    <property type="term" value="F:deoxyribonuclease II activity"/>
    <property type="evidence" value="ECO:0007669"/>
    <property type="project" value="InterPro"/>
</dbReference>
<feature type="chain" id="PRO_5035272871" evidence="4">
    <location>
        <begin position="22"/>
        <end position="907"/>
    </location>
</feature>
<organism evidence="5 6">
    <name type="scientific">Polysphondylium violaceum</name>
    <dbReference type="NCBI Taxonomy" id="133409"/>
    <lineage>
        <taxon>Eukaryota</taxon>
        <taxon>Amoebozoa</taxon>
        <taxon>Evosea</taxon>
        <taxon>Eumycetozoa</taxon>
        <taxon>Dictyostelia</taxon>
        <taxon>Dictyosteliales</taxon>
        <taxon>Dictyosteliaceae</taxon>
        <taxon>Polysphondylium</taxon>
    </lineage>
</organism>
<evidence type="ECO:0000256" key="4">
    <source>
        <dbReference type="SAM" id="SignalP"/>
    </source>
</evidence>
<proteinExistence type="inferred from homology"/>
<evidence type="ECO:0000256" key="2">
    <source>
        <dbReference type="ARBA" id="ARBA00022801"/>
    </source>
</evidence>
<evidence type="ECO:0000313" key="6">
    <source>
        <dbReference type="Proteomes" id="UP000695562"/>
    </source>
</evidence>